<keyword evidence="4" id="KW-1003">Cell membrane</keyword>
<evidence type="ECO:0000256" key="9">
    <source>
        <dbReference type="SAM" id="Phobius"/>
    </source>
</evidence>
<reference evidence="11 13" key="1">
    <citation type="submission" date="2016-04" db="EMBL/GenBank/DDBJ databases">
        <title>Genome sequence of Methanosphaera cuniculi DSM 4103.</title>
        <authorList>
            <person name="Poehlein A."/>
            <person name="Seedorf H."/>
            <person name="Daniel R."/>
        </authorList>
    </citation>
    <scope>NUCLEOTIDE SEQUENCE [LARGE SCALE GENOMIC DNA]</scope>
    <source>
        <strain evidence="11 13">DSM 4103</strain>
    </source>
</reference>
<reference evidence="10 12" key="2">
    <citation type="journal article" date="2017" name="BMC Genomics">
        <title>Genomic analysis of methanogenic archaea reveals a shift towards energy conservation.</title>
        <authorList>
            <person name="Gilmore S.P."/>
            <person name="Henske J.K."/>
            <person name="Sexton J.A."/>
            <person name="Solomon K.V."/>
            <person name="Seppala S."/>
            <person name="Yoo J.I."/>
            <person name="Huyett L.M."/>
            <person name="Pressman A."/>
            <person name="Cogan J.Z."/>
            <person name="Kivenson V."/>
            <person name="Peng X."/>
            <person name="Tan Y."/>
            <person name="Valentine D.L."/>
            <person name="O'Malley M.A."/>
        </authorList>
    </citation>
    <scope>NUCLEOTIDE SEQUENCE [LARGE SCALE GENOMIC DNA]</scope>
    <source>
        <strain evidence="10 12">1R-7</strain>
    </source>
</reference>
<proteinExistence type="inferred from homology"/>
<keyword evidence="7" id="KW-0406">Ion transport</keyword>
<evidence type="ECO:0000256" key="1">
    <source>
        <dbReference type="ARBA" id="ARBA00004651"/>
    </source>
</evidence>
<dbReference type="Proteomes" id="UP000217528">
    <property type="component" value="Unassembled WGS sequence"/>
</dbReference>
<evidence type="ECO:0000313" key="11">
    <source>
        <dbReference type="EMBL" id="PWL08603.1"/>
    </source>
</evidence>
<dbReference type="PANTHER" id="PTHR32024">
    <property type="entry name" value="TRK SYSTEM POTASSIUM UPTAKE PROTEIN TRKG-RELATED"/>
    <property type="match status" value="1"/>
</dbReference>
<feature type="transmembrane region" description="Helical" evidence="9">
    <location>
        <begin position="104"/>
        <end position="124"/>
    </location>
</feature>
<dbReference type="EMBL" id="LWMS01000010">
    <property type="protein sequence ID" value="PWL08603.1"/>
    <property type="molecule type" value="Genomic_DNA"/>
</dbReference>
<keyword evidence="3" id="KW-0813">Transport</keyword>
<evidence type="ECO:0000256" key="8">
    <source>
        <dbReference type="ARBA" id="ARBA00023136"/>
    </source>
</evidence>
<keyword evidence="12" id="KW-1185">Reference proteome</keyword>
<dbReference type="GO" id="GO:0030001">
    <property type="term" value="P:metal ion transport"/>
    <property type="evidence" value="ECO:0007669"/>
    <property type="project" value="UniProtKB-ARBA"/>
</dbReference>
<feature type="transmembrane region" description="Helical" evidence="9">
    <location>
        <begin position="12"/>
        <end position="30"/>
    </location>
</feature>
<protein>
    <submittedName>
        <fullName evidence="11">Trk system potassium uptake protein TrkG</fullName>
    </submittedName>
</protein>
<feature type="transmembrane region" description="Helical" evidence="9">
    <location>
        <begin position="229"/>
        <end position="250"/>
    </location>
</feature>
<dbReference type="Pfam" id="PF02386">
    <property type="entry name" value="TrkH"/>
    <property type="match status" value="1"/>
</dbReference>
<evidence type="ECO:0000256" key="6">
    <source>
        <dbReference type="ARBA" id="ARBA00022989"/>
    </source>
</evidence>
<feature type="transmembrane region" description="Helical" evidence="9">
    <location>
        <begin position="161"/>
        <end position="184"/>
    </location>
</feature>
<keyword evidence="5 9" id="KW-0812">Transmembrane</keyword>
<comment type="caution">
    <text evidence="10">The sequence shown here is derived from an EMBL/GenBank/DDBJ whole genome shotgun (WGS) entry which is preliminary data.</text>
</comment>
<dbReference type="InterPro" id="IPR003445">
    <property type="entry name" value="Cat_transpt"/>
</dbReference>
<evidence type="ECO:0000256" key="4">
    <source>
        <dbReference type="ARBA" id="ARBA00022475"/>
    </source>
</evidence>
<comment type="similarity">
    <text evidence="2">Belongs to the TrkH potassium transport family.</text>
</comment>
<evidence type="ECO:0000256" key="5">
    <source>
        <dbReference type="ARBA" id="ARBA00022692"/>
    </source>
</evidence>
<dbReference type="PANTHER" id="PTHR32024:SF2">
    <property type="entry name" value="TRK SYSTEM POTASSIUM UPTAKE PROTEIN TRKG-RELATED"/>
    <property type="match status" value="1"/>
</dbReference>
<dbReference type="Proteomes" id="UP000246004">
    <property type="component" value="Unassembled WGS sequence"/>
</dbReference>
<sequence length="322" mass="36286">MTPNIRHTSKIFIKLYIILTLLSILTYLLLGLPKFEALCYALTAIATGGFSIFPSSVDYFNTPAIEIATIIIMIIGSTNFILLYRLIKGNFKSYYKDVEVKTMFILMVIATVLITISLLSNNIYGSDIIETLRHALFQVVSVISSTGFTSTDVNIWPPFCYHIMILLMICGGGICSTASGIKLYNVYLLFKSLWWEGQHIFQSKNTIIHKKIYHDRRIINITNKEIKSVFIYAILYIIIFIIGATIILIFTKDVQSAYVISASAIGNIGIGPESINITTPAVVKIVMIIEFWIGRIGVWPILLIIVYEINKINGTLEDKFEK</sequence>
<evidence type="ECO:0000313" key="10">
    <source>
        <dbReference type="EMBL" id="PAV06852.1"/>
    </source>
</evidence>
<keyword evidence="6 9" id="KW-1133">Transmembrane helix</keyword>
<dbReference type="GO" id="GO:0008324">
    <property type="term" value="F:monoatomic cation transmembrane transporter activity"/>
    <property type="evidence" value="ECO:0007669"/>
    <property type="project" value="InterPro"/>
</dbReference>
<evidence type="ECO:0000313" key="13">
    <source>
        <dbReference type="Proteomes" id="UP000246004"/>
    </source>
</evidence>
<keyword evidence="8 9" id="KW-0472">Membrane</keyword>
<dbReference type="GO" id="GO:0005886">
    <property type="term" value="C:plasma membrane"/>
    <property type="evidence" value="ECO:0007669"/>
    <property type="project" value="UniProtKB-SubCell"/>
</dbReference>
<accession>A0A2A2HBQ9</accession>
<evidence type="ECO:0000256" key="7">
    <source>
        <dbReference type="ARBA" id="ARBA00023065"/>
    </source>
</evidence>
<evidence type="ECO:0000256" key="2">
    <source>
        <dbReference type="ARBA" id="ARBA00009137"/>
    </source>
</evidence>
<gene>
    <name evidence="11" type="primary">trkG_2</name>
    <name evidence="10" type="ORF">ASJ82_06945</name>
    <name evidence="11" type="ORF">MSCUN_03150</name>
</gene>
<evidence type="ECO:0000313" key="12">
    <source>
        <dbReference type="Proteomes" id="UP000217528"/>
    </source>
</evidence>
<organism evidence="10 12">
    <name type="scientific">Methanosphaera cuniculi</name>
    <dbReference type="NCBI Taxonomy" id="1077256"/>
    <lineage>
        <taxon>Archaea</taxon>
        <taxon>Methanobacteriati</taxon>
        <taxon>Methanobacteriota</taxon>
        <taxon>Methanomada group</taxon>
        <taxon>Methanobacteria</taxon>
        <taxon>Methanobacteriales</taxon>
        <taxon>Methanobacteriaceae</taxon>
        <taxon>Methanosphaera</taxon>
    </lineage>
</organism>
<evidence type="ECO:0000256" key="3">
    <source>
        <dbReference type="ARBA" id="ARBA00022448"/>
    </source>
</evidence>
<comment type="subcellular location">
    <subcellularLocation>
        <location evidence="1">Cell membrane</location>
        <topology evidence="1">Multi-pass membrane protein</topology>
    </subcellularLocation>
</comment>
<feature type="transmembrane region" description="Helical" evidence="9">
    <location>
        <begin position="63"/>
        <end position="84"/>
    </location>
</feature>
<name>A0A2A2HBQ9_9EURY</name>
<dbReference type="EMBL" id="LMVN01000024">
    <property type="protein sequence ID" value="PAV06852.1"/>
    <property type="molecule type" value="Genomic_DNA"/>
</dbReference>
<dbReference type="AlphaFoldDB" id="A0A2A2HBQ9"/>
<feature type="transmembrane region" description="Helical" evidence="9">
    <location>
        <begin position="285"/>
        <end position="307"/>
    </location>
</feature>